<feature type="compositionally biased region" description="Basic and acidic residues" evidence="1">
    <location>
        <begin position="202"/>
        <end position="215"/>
    </location>
</feature>
<dbReference type="AlphaFoldDB" id="A0A7S3LGA2"/>
<protein>
    <submittedName>
        <fullName evidence="2">Uncharacterized protein</fullName>
    </submittedName>
</protein>
<evidence type="ECO:0000256" key="1">
    <source>
        <dbReference type="SAM" id="MobiDB-lite"/>
    </source>
</evidence>
<accession>A0A7S3LGA2</accession>
<reference evidence="2" key="1">
    <citation type="submission" date="2021-01" db="EMBL/GenBank/DDBJ databases">
        <authorList>
            <person name="Corre E."/>
            <person name="Pelletier E."/>
            <person name="Niang G."/>
            <person name="Scheremetjew M."/>
            <person name="Finn R."/>
            <person name="Kale V."/>
            <person name="Holt S."/>
            <person name="Cochrane G."/>
            <person name="Meng A."/>
            <person name="Brown T."/>
            <person name="Cohen L."/>
        </authorList>
    </citation>
    <scope>NUCLEOTIDE SEQUENCE</scope>
    <source>
        <strain evidence="2">CCMP127</strain>
    </source>
</reference>
<proteinExistence type="predicted"/>
<evidence type="ECO:0000313" key="2">
    <source>
        <dbReference type="EMBL" id="CAE0421704.1"/>
    </source>
</evidence>
<feature type="region of interest" description="Disordered" evidence="1">
    <location>
        <begin position="184"/>
        <end position="216"/>
    </location>
</feature>
<feature type="compositionally biased region" description="Basic and acidic residues" evidence="1">
    <location>
        <begin position="63"/>
        <end position="87"/>
    </location>
</feature>
<feature type="compositionally biased region" description="Polar residues" evidence="1">
    <location>
        <begin position="184"/>
        <end position="197"/>
    </location>
</feature>
<name>A0A7S3LGA2_9STRA</name>
<gene>
    <name evidence="2" type="ORF">ACOF00016_LOCUS18341</name>
</gene>
<organism evidence="2">
    <name type="scientific">Amphora coffeiformis</name>
    <dbReference type="NCBI Taxonomy" id="265554"/>
    <lineage>
        <taxon>Eukaryota</taxon>
        <taxon>Sar</taxon>
        <taxon>Stramenopiles</taxon>
        <taxon>Ochrophyta</taxon>
        <taxon>Bacillariophyta</taxon>
        <taxon>Bacillariophyceae</taxon>
        <taxon>Bacillariophycidae</taxon>
        <taxon>Thalassiophysales</taxon>
        <taxon>Catenulaceae</taxon>
        <taxon>Amphora</taxon>
    </lineage>
</organism>
<sequence>MKSLSSSSSQPQPLQNLQSKTSHVLAKTATWMEHFFLCCTAPKDAVNDDAMDYCSLPSDGEYDTTKTTHFDPNRQRKSGKDDVSDRAIARTKSFFNQNSQRRGRNSTRSDGSIVFLDAMEPHVRPVLHLPASASSIRTATTASMSSSIPGAFSFDNEEDCCDGNSMVTTTSVSSAATTQVTRPRSFSSATTAKFRTNSMRRRRDDDNEYRDEQHSIRQVQTEVLPYLPTLSATDGYRC</sequence>
<feature type="region of interest" description="Disordered" evidence="1">
    <location>
        <begin position="62"/>
        <end position="87"/>
    </location>
</feature>
<dbReference type="EMBL" id="HBIM01024716">
    <property type="protein sequence ID" value="CAE0421704.1"/>
    <property type="molecule type" value="Transcribed_RNA"/>
</dbReference>